<dbReference type="InterPro" id="IPR053137">
    <property type="entry name" value="NLR-like"/>
</dbReference>
<sequence length="338" mass="37580">MASQGLSHDDYTVAWICALPLEMTAAKIMLDETHNPLQQPLTDHNAYTLGRVGSHNVVIACLPSGVYGSTSSATVLAHMLPTFPSLRFGLMVGIGGGAPSKHADIRLGDVVVSMPAPTSGGVIQYDYGKTLCDGRFQRTGSLNKPPQFLLTAVSQLRSNYIIREEPLRGIISGTLQNHQEMRKQFFRPQKDRLFQSTYKHQNYDQNCSTCDQKQLMKREGRATNEPYIYYGLIASGNQVMKDARTRDFIAQELNILCFEMEAAGLMDQLPCLVIRGISDYSDSHKNEQWQAYAALTASAYARILLSMVPIPNGHAKKGPLQEPGLLRHYPFWTSPNLQ</sequence>
<evidence type="ECO:0000313" key="1">
    <source>
        <dbReference type="EMBL" id="KAL2824396.1"/>
    </source>
</evidence>
<comment type="caution">
    <text evidence="1">The sequence shown here is derived from an EMBL/GenBank/DDBJ whole genome shotgun (WGS) entry which is preliminary data.</text>
</comment>
<dbReference type="Proteomes" id="UP001610335">
    <property type="component" value="Unassembled WGS sequence"/>
</dbReference>
<evidence type="ECO:0000313" key="2">
    <source>
        <dbReference type="Proteomes" id="UP001610335"/>
    </source>
</evidence>
<organism evidence="1 2">
    <name type="scientific">Aspergillus cavernicola</name>
    <dbReference type="NCBI Taxonomy" id="176166"/>
    <lineage>
        <taxon>Eukaryota</taxon>
        <taxon>Fungi</taxon>
        <taxon>Dikarya</taxon>
        <taxon>Ascomycota</taxon>
        <taxon>Pezizomycotina</taxon>
        <taxon>Eurotiomycetes</taxon>
        <taxon>Eurotiomycetidae</taxon>
        <taxon>Eurotiales</taxon>
        <taxon>Aspergillaceae</taxon>
        <taxon>Aspergillus</taxon>
        <taxon>Aspergillus subgen. Nidulantes</taxon>
    </lineage>
</organism>
<reference evidence="1 2" key="1">
    <citation type="submission" date="2024-07" db="EMBL/GenBank/DDBJ databases">
        <title>Section-level genome sequencing and comparative genomics of Aspergillus sections Usti and Cavernicolus.</title>
        <authorList>
            <consortium name="Lawrence Berkeley National Laboratory"/>
            <person name="Nybo J.L."/>
            <person name="Vesth T.C."/>
            <person name="Theobald S."/>
            <person name="Frisvad J.C."/>
            <person name="Larsen T.O."/>
            <person name="Kjaerboelling I."/>
            <person name="Rothschild-Mancinelli K."/>
            <person name="Lyhne E.K."/>
            <person name="Kogle M.E."/>
            <person name="Barry K."/>
            <person name="Clum A."/>
            <person name="Na H."/>
            <person name="Ledsgaard L."/>
            <person name="Lin J."/>
            <person name="Lipzen A."/>
            <person name="Kuo A."/>
            <person name="Riley R."/>
            <person name="Mondo S."/>
            <person name="LaButti K."/>
            <person name="Haridas S."/>
            <person name="Pangalinan J."/>
            <person name="Salamov A.A."/>
            <person name="Simmons B.A."/>
            <person name="Magnuson J.K."/>
            <person name="Chen J."/>
            <person name="Drula E."/>
            <person name="Henrissat B."/>
            <person name="Wiebenga A."/>
            <person name="Lubbers R.J."/>
            <person name="Gomes A.C."/>
            <person name="Makela M.R."/>
            <person name="Stajich J."/>
            <person name="Grigoriev I.V."/>
            <person name="Mortensen U.H."/>
            <person name="De vries R.P."/>
            <person name="Baker S.E."/>
            <person name="Andersen M.R."/>
        </authorList>
    </citation>
    <scope>NUCLEOTIDE SEQUENCE [LARGE SCALE GENOMIC DNA]</scope>
    <source>
        <strain evidence="1 2">CBS 600.67</strain>
    </source>
</reference>
<dbReference type="PANTHER" id="PTHR46082">
    <property type="entry name" value="ATP/GTP-BINDING PROTEIN-RELATED"/>
    <property type="match status" value="1"/>
</dbReference>
<dbReference type="SUPFAM" id="SSF53167">
    <property type="entry name" value="Purine and uridine phosphorylases"/>
    <property type="match status" value="1"/>
</dbReference>
<keyword evidence="2" id="KW-1185">Reference proteome</keyword>
<name>A0ABR4I9N7_9EURO</name>
<proteinExistence type="predicted"/>
<dbReference type="PANTHER" id="PTHR46082:SF11">
    <property type="entry name" value="AAA+ ATPASE DOMAIN-CONTAINING PROTEIN-RELATED"/>
    <property type="match status" value="1"/>
</dbReference>
<protein>
    <submittedName>
        <fullName evidence="1">Nucleoside phosphorylase domain-containing protein</fullName>
    </submittedName>
</protein>
<gene>
    <name evidence="1" type="ORF">BDW59DRAFT_172919</name>
</gene>
<dbReference type="InterPro" id="IPR035994">
    <property type="entry name" value="Nucleoside_phosphorylase_sf"/>
</dbReference>
<dbReference type="EMBL" id="JBFXLS010000044">
    <property type="protein sequence ID" value="KAL2824396.1"/>
    <property type="molecule type" value="Genomic_DNA"/>
</dbReference>
<dbReference type="Gene3D" id="3.40.50.1580">
    <property type="entry name" value="Nucleoside phosphorylase domain"/>
    <property type="match status" value="1"/>
</dbReference>
<accession>A0ABR4I9N7</accession>